<dbReference type="InterPro" id="IPR016032">
    <property type="entry name" value="Sig_transdc_resp-reg_C-effctor"/>
</dbReference>
<dbReference type="SMART" id="SM00862">
    <property type="entry name" value="Trans_reg_C"/>
    <property type="match status" value="1"/>
</dbReference>
<dbReference type="SUPFAM" id="SSF48452">
    <property type="entry name" value="TPR-like"/>
    <property type="match status" value="1"/>
</dbReference>
<evidence type="ECO:0000256" key="2">
    <source>
        <dbReference type="ARBA" id="ARBA00023015"/>
    </source>
</evidence>
<organism evidence="8 9">
    <name type="scientific">Amycolatopsis speibonae</name>
    <dbReference type="NCBI Taxonomy" id="1450224"/>
    <lineage>
        <taxon>Bacteria</taxon>
        <taxon>Bacillati</taxon>
        <taxon>Actinomycetota</taxon>
        <taxon>Actinomycetes</taxon>
        <taxon>Pseudonocardiales</taxon>
        <taxon>Pseudonocardiaceae</taxon>
        <taxon>Amycolatopsis</taxon>
    </lineage>
</organism>
<dbReference type="EMBL" id="JBHRWK010000038">
    <property type="protein sequence ID" value="MFC3452602.1"/>
    <property type="molecule type" value="Genomic_DNA"/>
</dbReference>
<evidence type="ECO:0000256" key="3">
    <source>
        <dbReference type="ARBA" id="ARBA00023125"/>
    </source>
</evidence>
<dbReference type="PANTHER" id="PTHR35807">
    <property type="entry name" value="TRANSCRIPTIONAL REGULATOR REDD-RELATED"/>
    <property type="match status" value="1"/>
</dbReference>
<dbReference type="InterPro" id="IPR051677">
    <property type="entry name" value="AfsR-DnrI-RedD_regulator"/>
</dbReference>
<name>A0ABV7P4B4_9PSEU</name>
<keyword evidence="9" id="KW-1185">Reference proteome</keyword>
<sequence>MQICLLGGVTVVAGPYAHRVTQPKLATLLAVLALSPGTPRSSDQLMDEMWPNSAIRDTRNALQVTVNRLRELIRSLAGCPGDEVIGTVGGGYLLAINREQVDAHVFVDLAGRAPNLLRDDPAAAAALLRSALGLWRGPALLDVRDGMRCCMEATVLEERRLVACEDLVTARMALGDERGLVAELRRLVEEHPERERLSAQLMLALYREGRQTEALETYHRLSDRLTTESGLKPGDVIREVYEAILSHDKMGLPGSCCQGSHRPSESASPGRSTGR</sequence>
<evidence type="ECO:0000259" key="7">
    <source>
        <dbReference type="PROSITE" id="PS51755"/>
    </source>
</evidence>
<proteinExistence type="inferred from homology"/>
<evidence type="ECO:0000313" key="9">
    <source>
        <dbReference type="Proteomes" id="UP001595645"/>
    </source>
</evidence>
<protein>
    <submittedName>
        <fullName evidence="8">BTAD domain-containing putative transcriptional regulator</fullName>
    </submittedName>
</protein>
<feature type="DNA-binding region" description="OmpR/PhoB-type" evidence="5">
    <location>
        <begin position="1"/>
        <end position="96"/>
    </location>
</feature>
<feature type="domain" description="OmpR/PhoB-type" evidence="7">
    <location>
        <begin position="1"/>
        <end position="96"/>
    </location>
</feature>
<comment type="caution">
    <text evidence="8">The sequence shown here is derived from an EMBL/GenBank/DDBJ whole genome shotgun (WGS) entry which is preliminary data.</text>
</comment>
<dbReference type="InterPro" id="IPR005158">
    <property type="entry name" value="BTAD"/>
</dbReference>
<feature type="compositionally biased region" description="Polar residues" evidence="6">
    <location>
        <begin position="265"/>
        <end position="275"/>
    </location>
</feature>
<accession>A0ABV7P4B4</accession>
<keyword evidence="2" id="KW-0805">Transcription regulation</keyword>
<evidence type="ECO:0000256" key="5">
    <source>
        <dbReference type="PROSITE-ProRule" id="PRU01091"/>
    </source>
</evidence>
<evidence type="ECO:0000256" key="1">
    <source>
        <dbReference type="ARBA" id="ARBA00005820"/>
    </source>
</evidence>
<dbReference type="Gene3D" id="1.25.40.10">
    <property type="entry name" value="Tetratricopeptide repeat domain"/>
    <property type="match status" value="1"/>
</dbReference>
<dbReference type="InterPro" id="IPR011990">
    <property type="entry name" value="TPR-like_helical_dom_sf"/>
</dbReference>
<gene>
    <name evidence="8" type="ORF">ACFOSH_24455</name>
</gene>
<comment type="similarity">
    <text evidence="1">Belongs to the AfsR/DnrI/RedD regulatory family.</text>
</comment>
<dbReference type="Pfam" id="PF00486">
    <property type="entry name" value="Trans_reg_C"/>
    <property type="match status" value="1"/>
</dbReference>
<dbReference type="Gene3D" id="1.10.10.10">
    <property type="entry name" value="Winged helix-like DNA-binding domain superfamily/Winged helix DNA-binding domain"/>
    <property type="match status" value="1"/>
</dbReference>
<dbReference type="PROSITE" id="PS51755">
    <property type="entry name" value="OMPR_PHOB"/>
    <property type="match status" value="1"/>
</dbReference>
<evidence type="ECO:0000256" key="6">
    <source>
        <dbReference type="SAM" id="MobiDB-lite"/>
    </source>
</evidence>
<keyword evidence="3 5" id="KW-0238">DNA-binding</keyword>
<dbReference type="Pfam" id="PF03704">
    <property type="entry name" value="BTAD"/>
    <property type="match status" value="1"/>
</dbReference>
<dbReference type="CDD" id="cd15831">
    <property type="entry name" value="BTAD"/>
    <property type="match status" value="1"/>
</dbReference>
<dbReference type="InterPro" id="IPR036388">
    <property type="entry name" value="WH-like_DNA-bd_sf"/>
</dbReference>
<keyword evidence="4" id="KW-0804">Transcription</keyword>
<dbReference type="SMART" id="SM01043">
    <property type="entry name" value="BTAD"/>
    <property type="match status" value="1"/>
</dbReference>
<dbReference type="InterPro" id="IPR001867">
    <property type="entry name" value="OmpR/PhoB-type_DNA-bd"/>
</dbReference>
<dbReference type="SUPFAM" id="SSF46894">
    <property type="entry name" value="C-terminal effector domain of the bipartite response regulators"/>
    <property type="match status" value="1"/>
</dbReference>
<dbReference type="RefSeq" id="WP_378241499.1">
    <property type="nucleotide sequence ID" value="NZ_JBHRWK010000038.1"/>
</dbReference>
<reference evidence="9" key="1">
    <citation type="journal article" date="2019" name="Int. J. Syst. Evol. Microbiol.">
        <title>The Global Catalogue of Microorganisms (GCM) 10K type strain sequencing project: providing services to taxonomists for standard genome sequencing and annotation.</title>
        <authorList>
            <consortium name="The Broad Institute Genomics Platform"/>
            <consortium name="The Broad Institute Genome Sequencing Center for Infectious Disease"/>
            <person name="Wu L."/>
            <person name="Ma J."/>
        </authorList>
    </citation>
    <scope>NUCLEOTIDE SEQUENCE [LARGE SCALE GENOMIC DNA]</scope>
    <source>
        <strain evidence="9">CGMCC 4.7676</strain>
    </source>
</reference>
<evidence type="ECO:0000313" key="8">
    <source>
        <dbReference type="EMBL" id="MFC3452602.1"/>
    </source>
</evidence>
<dbReference type="PANTHER" id="PTHR35807:SF1">
    <property type="entry name" value="TRANSCRIPTIONAL REGULATOR REDD"/>
    <property type="match status" value="1"/>
</dbReference>
<dbReference type="Proteomes" id="UP001595645">
    <property type="component" value="Unassembled WGS sequence"/>
</dbReference>
<evidence type="ECO:0000256" key="4">
    <source>
        <dbReference type="ARBA" id="ARBA00023163"/>
    </source>
</evidence>
<feature type="region of interest" description="Disordered" evidence="6">
    <location>
        <begin position="253"/>
        <end position="275"/>
    </location>
</feature>